<evidence type="ECO:0000313" key="1">
    <source>
        <dbReference type="EMBL" id="MBK4216514.1"/>
    </source>
</evidence>
<dbReference type="Proteomes" id="UP000640485">
    <property type="component" value="Unassembled WGS sequence"/>
</dbReference>
<accession>A0A934SK05</accession>
<gene>
    <name evidence="1" type="ORF">JJJ17_11310</name>
</gene>
<sequence>MLSAVMLFSDAAPGAVAFFPAQDFVAELPDGAGVAGAGRFWIAVRSDQPGLGLALYRAGAVLVLPAGLPGCLPLGKGQAGS</sequence>
<dbReference type="AlphaFoldDB" id="A0A934SK05"/>
<proteinExistence type="predicted"/>
<name>A0A934SK05_9RHOB</name>
<dbReference type="EMBL" id="JAEPRQ010000003">
    <property type="protein sequence ID" value="MBK4216514.1"/>
    <property type="molecule type" value="Genomic_DNA"/>
</dbReference>
<organism evidence="1 2">
    <name type="scientific">Paracoccus caeni</name>
    <dbReference type="NCBI Taxonomy" id="657651"/>
    <lineage>
        <taxon>Bacteria</taxon>
        <taxon>Pseudomonadati</taxon>
        <taxon>Pseudomonadota</taxon>
        <taxon>Alphaproteobacteria</taxon>
        <taxon>Rhodobacterales</taxon>
        <taxon>Paracoccaceae</taxon>
        <taxon>Paracoccus</taxon>
    </lineage>
</organism>
<comment type="caution">
    <text evidence="1">The sequence shown here is derived from an EMBL/GenBank/DDBJ whole genome shotgun (WGS) entry which is preliminary data.</text>
</comment>
<reference evidence="1" key="1">
    <citation type="submission" date="2021-01" db="EMBL/GenBank/DDBJ databases">
        <title>Paracoccus amoyensis sp. nov., isolated from the surface seawater along the coast of Xiamen Island, China.</title>
        <authorList>
            <person name="Lyu L."/>
        </authorList>
    </citation>
    <scope>NUCLEOTIDE SEQUENCE</scope>
    <source>
        <strain evidence="1">MJ17</strain>
    </source>
</reference>
<keyword evidence="2" id="KW-1185">Reference proteome</keyword>
<protein>
    <submittedName>
        <fullName evidence="1">Uncharacterized protein</fullName>
    </submittedName>
</protein>
<evidence type="ECO:0000313" key="2">
    <source>
        <dbReference type="Proteomes" id="UP000640485"/>
    </source>
</evidence>